<feature type="compositionally biased region" description="Basic and acidic residues" evidence="1">
    <location>
        <begin position="313"/>
        <end position="337"/>
    </location>
</feature>
<organism evidence="3 4">
    <name type="scientific">Caenorhabditis remanei</name>
    <name type="common">Caenorhabditis vulgaris</name>
    <dbReference type="NCBI Taxonomy" id="31234"/>
    <lineage>
        <taxon>Eukaryota</taxon>
        <taxon>Metazoa</taxon>
        <taxon>Ecdysozoa</taxon>
        <taxon>Nematoda</taxon>
        <taxon>Chromadorea</taxon>
        <taxon>Rhabditida</taxon>
        <taxon>Rhabditina</taxon>
        <taxon>Rhabditomorpha</taxon>
        <taxon>Rhabditoidea</taxon>
        <taxon>Rhabditidae</taxon>
        <taxon>Peloderinae</taxon>
        <taxon>Caenorhabditis</taxon>
    </lineage>
</organism>
<feature type="region of interest" description="Disordered" evidence="1">
    <location>
        <begin position="471"/>
        <end position="492"/>
    </location>
</feature>
<dbReference type="EMBL" id="WUAV01000003">
    <property type="protein sequence ID" value="KAF1762477.1"/>
    <property type="molecule type" value="Genomic_DNA"/>
</dbReference>
<keyword evidence="2" id="KW-1133">Transmembrane helix</keyword>
<keyword evidence="2" id="KW-0472">Membrane</keyword>
<dbReference type="AlphaFoldDB" id="A0A6A5H5K7"/>
<dbReference type="KEGG" id="crq:GCK72_010739"/>
<evidence type="ECO:0000256" key="1">
    <source>
        <dbReference type="SAM" id="MobiDB-lite"/>
    </source>
</evidence>
<feature type="compositionally biased region" description="Basic and acidic residues" evidence="1">
    <location>
        <begin position="96"/>
        <end position="124"/>
    </location>
</feature>
<gene>
    <name evidence="3" type="ORF">GCK72_010739</name>
</gene>
<feature type="region of interest" description="Disordered" evidence="1">
    <location>
        <begin position="51"/>
        <end position="215"/>
    </location>
</feature>
<accession>A0A6A5H5K7</accession>
<feature type="transmembrane region" description="Helical" evidence="2">
    <location>
        <begin position="435"/>
        <end position="458"/>
    </location>
</feature>
<feature type="compositionally biased region" description="Basic residues" evidence="1">
    <location>
        <begin position="277"/>
        <end position="296"/>
    </location>
</feature>
<protein>
    <submittedName>
        <fullName evidence="3">Uncharacterized protein</fullName>
    </submittedName>
</protein>
<evidence type="ECO:0000313" key="4">
    <source>
        <dbReference type="Proteomes" id="UP000483820"/>
    </source>
</evidence>
<dbReference type="RefSeq" id="XP_003111707.2">
    <property type="nucleotide sequence ID" value="XM_003111659.2"/>
</dbReference>
<feature type="compositionally biased region" description="Basic and acidic residues" evidence="1">
    <location>
        <begin position="148"/>
        <end position="180"/>
    </location>
</feature>
<evidence type="ECO:0000313" key="3">
    <source>
        <dbReference type="EMBL" id="KAF1762477.1"/>
    </source>
</evidence>
<feature type="compositionally biased region" description="Polar residues" evidence="1">
    <location>
        <begin position="364"/>
        <end position="375"/>
    </location>
</feature>
<name>A0A6A5H5K7_CAERE</name>
<feature type="region of interest" description="Disordered" evidence="1">
    <location>
        <begin position="229"/>
        <end position="375"/>
    </location>
</feature>
<dbReference type="CTD" id="9812352"/>
<keyword evidence="2" id="KW-0812">Transmembrane</keyword>
<comment type="caution">
    <text evidence="3">The sequence shown here is derived from an EMBL/GenBank/DDBJ whole genome shotgun (WGS) entry which is preliminary data.</text>
</comment>
<feature type="transmembrane region" description="Helical" evidence="2">
    <location>
        <begin position="6"/>
        <end position="27"/>
    </location>
</feature>
<dbReference type="Proteomes" id="UP000483820">
    <property type="component" value="Chromosome III"/>
</dbReference>
<proteinExistence type="predicted"/>
<feature type="compositionally biased region" description="Low complexity" evidence="1">
    <location>
        <begin position="471"/>
        <end position="485"/>
    </location>
</feature>
<sequence>MSSVASKHALLIALGGFSIAALFVWYINKKDKGEREKKKVNDLVTNGSAVRAENGNLKKAQNGHANGAPGSISSSKLQKARDEEKATDVPVQNEKSSIEESRQKKSAEKQEVVTEKEETDHVAAGDRITVQEQQNQEEKENQNTGAESTKEKEVEIKESVNEEPKEVVEEQFIKKEEPKLKSTPASSIKMPSKTKVLENEQIPEEPTPTKSFDASSPLSLDITAQMSPAAFSWSEEMEKSFNEEEFQINESSDIDRSPASPHRHVQFKKGGSGKSNSNRKGRGVAGKDHHHSHHLNSHKEEKHAPLKKGQRRLTKEKSVEETPEKPQKKVAVKHQEVVDSPDVSLNQTIEIQHPEDESYEKSGSPGSDSLNSETEWTTNNRCSVFPLRIQTLKVILRFPSNSSLVTRCCQFDIEGVCNTVDDSKRRVMNRANGGIVYYFYYSSFPLLHPLRLLFLSVWHRRHVALLTMSSVSPSPLASSSNSANARQWTSRH</sequence>
<dbReference type="GeneID" id="9812352"/>
<reference evidence="3 4" key="1">
    <citation type="submission" date="2019-12" db="EMBL/GenBank/DDBJ databases">
        <title>Chromosome-level assembly of the Caenorhabditis remanei genome.</title>
        <authorList>
            <person name="Teterina A.A."/>
            <person name="Willis J.H."/>
            <person name="Phillips P.C."/>
        </authorList>
    </citation>
    <scope>NUCLEOTIDE SEQUENCE [LARGE SCALE GENOMIC DNA]</scope>
    <source>
        <strain evidence="3 4">PX506</strain>
        <tissue evidence="3">Whole organism</tissue>
    </source>
</reference>
<evidence type="ECO:0000256" key="2">
    <source>
        <dbReference type="SAM" id="Phobius"/>
    </source>
</evidence>